<sequence>DPQLGKLMLYQLSYCRNKAAKLKSFGMDKRLLSVFCFSFFGQHVETDFYIFVFQLSIYF</sequence>
<name>A0A3B0U8J8_9ZZZZ</name>
<reference evidence="1" key="1">
    <citation type="submission" date="2018-06" db="EMBL/GenBank/DDBJ databases">
        <authorList>
            <person name="Zhirakovskaya E."/>
        </authorList>
    </citation>
    <scope>NUCLEOTIDE SEQUENCE</scope>
</reference>
<feature type="non-terminal residue" evidence="1">
    <location>
        <position position="1"/>
    </location>
</feature>
<accession>A0A3B0U8J8</accession>
<gene>
    <name evidence="1" type="ORF">MNBD_BACTEROID07-841</name>
</gene>
<protein>
    <submittedName>
        <fullName evidence="1">Uncharacterized protein</fullName>
    </submittedName>
</protein>
<dbReference type="EMBL" id="UOET01000091">
    <property type="protein sequence ID" value="VAW27265.1"/>
    <property type="molecule type" value="Genomic_DNA"/>
</dbReference>
<proteinExistence type="predicted"/>
<dbReference type="AlphaFoldDB" id="A0A3B0U8J8"/>
<evidence type="ECO:0000313" key="1">
    <source>
        <dbReference type="EMBL" id="VAW27265.1"/>
    </source>
</evidence>
<organism evidence="1">
    <name type="scientific">hydrothermal vent metagenome</name>
    <dbReference type="NCBI Taxonomy" id="652676"/>
    <lineage>
        <taxon>unclassified sequences</taxon>
        <taxon>metagenomes</taxon>
        <taxon>ecological metagenomes</taxon>
    </lineage>
</organism>